<organism evidence="7 8">
    <name type="scientific">Rosa chinensis</name>
    <name type="common">China rose</name>
    <dbReference type="NCBI Taxonomy" id="74649"/>
    <lineage>
        <taxon>Eukaryota</taxon>
        <taxon>Viridiplantae</taxon>
        <taxon>Streptophyta</taxon>
        <taxon>Embryophyta</taxon>
        <taxon>Tracheophyta</taxon>
        <taxon>Spermatophyta</taxon>
        <taxon>Magnoliopsida</taxon>
        <taxon>eudicotyledons</taxon>
        <taxon>Gunneridae</taxon>
        <taxon>Pentapetalae</taxon>
        <taxon>rosids</taxon>
        <taxon>fabids</taxon>
        <taxon>Rosales</taxon>
        <taxon>Rosaceae</taxon>
        <taxon>Rosoideae</taxon>
        <taxon>Rosoideae incertae sedis</taxon>
        <taxon>Rosa</taxon>
    </lineage>
</organism>
<feature type="domain" description="NAC" evidence="6">
    <location>
        <begin position="10"/>
        <end position="167"/>
    </location>
</feature>
<proteinExistence type="predicted"/>
<evidence type="ECO:0000256" key="4">
    <source>
        <dbReference type="ARBA" id="ARBA00023242"/>
    </source>
</evidence>
<sequence length="175" mass="19956">MADSKSTDAFPPGFRFHPSEQQLLSYYLSNKKANPAIPGGYNTIRELSDLRGRDPSELQNWSCYSYGYKGRKRHWYFYTAGVSAEEKNTKQGCWKRKGKVRDVFSRQGVVLGTRTSFVYYDGSPDTASPTAWVLYQYALANHVEVIIFTCACSFALVSMYICCPFSYWILGRLLA</sequence>
<dbReference type="Proteomes" id="UP000238479">
    <property type="component" value="Chromosome 6"/>
</dbReference>
<dbReference type="PANTHER" id="PTHR31744:SF210">
    <property type="entry name" value="NAC DOMAIN-CONTAINING PROTEIN 86-LIKE"/>
    <property type="match status" value="1"/>
</dbReference>
<name>A0A2P6Q0J3_ROSCH</name>
<dbReference type="PANTHER" id="PTHR31744">
    <property type="entry name" value="PROTEIN CUP-SHAPED COTYLEDON 2-RELATED"/>
    <property type="match status" value="1"/>
</dbReference>
<dbReference type="GO" id="GO:0003677">
    <property type="term" value="F:DNA binding"/>
    <property type="evidence" value="ECO:0007669"/>
    <property type="project" value="UniProtKB-KW"/>
</dbReference>
<feature type="transmembrane region" description="Helical" evidence="5">
    <location>
        <begin position="145"/>
        <end position="170"/>
    </location>
</feature>
<dbReference type="SUPFAM" id="SSF101941">
    <property type="entry name" value="NAC domain"/>
    <property type="match status" value="1"/>
</dbReference>
<evidence type="ECO:0000256" key="1">
    <source>
        <dbReference type="ARBA" id="ARBA00023015"/>
    </source>
</evidence>
<dbReference type="STRING" id="74649.A0A2P6Q0J3"/>
<keyword evidence="1" id="KW-0805">Transcription regulation</keyword>
<evidence type="ECO:0000313" key="7">
    <source>
        <dbReference type="EMBL" id="PRQ27718.1"/>
    </source>
</evidence>
<evidence type="ECO:0000256" key="3">
    <source>
        <dbReference type="ARBA" id="ARBA00023163"/>
    </source>
</evidence>
<comment type="caution">
    <text evidence="7">The sequence shown here is derived from an EMBL/GenBank/DDBJ whole genome shotgun (WGS) entry which is preliminary data.</text>
</comment>
<dbReference type="EMBL" id="PDCK01000044">
    <property type="protein sequence ID" value="PRQ27718.1"/>
    <property type="molecule type" value="Genomic_DNA"/>
</dbReference>
<keyword evidence="5" id="KW-0472">Membrane</keyword>
<keyword evidence="2" id="KW-0238">DNA-binding</keyword>
<dbReference type="InterPro" id="IPR036093">
    <property type="entry name" value="NAC_dom_sf"/>
</dbReference>
<dbReference type="GO" id="GO:0006355">
    <property type="term" value="P:regulation of DNA-templated transcription"/>
    <property type="evidence" value="ECO:0007669"/>
    <property type="project" value="InterPro"/>
</dbReference>
<dbReference type="InterPro" id="IPR003441">
    <property type="entry name" value="NAC-dom"/>
</dbReference>
<accession>A0A2P6Q0J3</accession>
<evidence type="ECO:0000313" key="8">
    <source>
        <dbReference type="Proteomes" id="UP000238479"/>
    </source>
</evidence>
<dbReference type="Pfam" id="PF02365">
    <property type="entry name" value="NAM"/>
    <property type="match status" value="1"/>
</dbReference>
<dbReference type="AlphaFoldDB" id="A0A2P6Q0J3"/>
<keyword evidence="5" id="KW-1133">Transmembrane helix</keyword>
<keyword evidence="4" id="KW-0539">Nucleus</keyword>
<gene>
    <name evidence="7" type="ORF">RchiOBHm_Chr6g0308281</name>
</gene>
<evidence type="ECO:0000256" key="5">
    <source>
        <dbReference type="SAM" id="Phobius"/>
    </source>
</evidence>
<reference evidence="7 8" key="1">
    <citation type="journal article" date="2018" name="Nat. Genet.">
        <title>The Rosa genome provides new insights in the design of modern roses.</title>
        <authorList>
            <person name="Bendahmane M."/>
        </authorList>
    </citation>
    <scope>NUCLEOTIDE SEQUENCE [LARGE SCALE GENOMIC DNA]</scope>
    <source>
        <strain evidence="8">cv. Old Blush</strain>
    </source>
</reference>
<protein>
    <submittedName>
        <fullName evidence="7">Putative transcription factor NAM family</fullName>
    </submittedName>
</protein>
<dbReference type="PROSITE" id="PS51005">
    <property type="entry name" value="NAC"/>
    <property type="match status" value="1"/>
</dbReference>
<keyword evidence="5" id="KW-0812">Transmembrane</keyword>
<evidence type="ECO:0000259" key="6">
    <source>
        <dbReference type="PROSITE" id="PS51005"/>
    </source>
</evidence>
<dbReference type="Gramene" id="PRQ27718">
    <property type="protein sequence ID" value="PRQ27718"/>
    <property type="gene ID" value="RchiOBHm_Chr6g0308281"/>
</dbReference>
<dbReference type="Gene3D" id="2.170.150.80">
    <property type="entry name" value="NAC domain"/>
    <property type="match status" value="1"/>
</dbReference>
<evidence type="ECO:0000256" key="2">
    <source>
        <dbReference type="ARBA" id="ARBA00023125"/>
    </source>
</evidence>
<keyword evidence="3" id="KW-0804">Transcription</keyword>
<keyword evidence="8" id="KW-1185">Reference proteome</keyword>